<sequence length="122" mass="13723">MITVILPYPPSANRLWRNGKGATYKSAEYVAWLAEAQAAIPMQARGQIRGPHSVLIEVDRPSRALRDIDNRAKPIMDSLKDQKYLKGVIRDDSDTVQITIRWTGAEPVKPARVRVTVTPEKM</sequence>
<evidence type="ECO:0000313" key="2">
    <source>
        <dbReference type="Proteomes" id="UP000663942"/>
    </source>
</evidence>
<dbReference type="SUPFAM" id="SSF103084">
    <property type="entry name" value="Holliday junction resolvase RusA"/>
    <property type="match status" value="1"/>
</dbReference>
<dbReference type="Gene3D" id="3.30.1330.70">
    <property type="entry name" value="Holliday junction resolvase RusA"/>
    <property type="match status" value="1"/>
</dbReference>
<dbReference type="RefSeq" id="WP_207825055.1">
    <property type="nucleotide sequence ID" value="NZ_CP062006.1"/>
</dbReference>
<dbReference type="InterPro" id="IPR036614">
    <property type="entry name" value="RusA-like_sf"/>
</dbReference>
<protein>
    <submittedName>
        <fullName evidence="1">RusA family crossover junction endodeoxyribonuclease</fullName>
    </submittedName>
</protein>
<name>A0ABX7SMH6_9CAUL</name>
<keyword evidence="2" id="KW-1185">Reference proteome</keyword>
<dbReference type="InterPro" id="IPR008822">
    <property type="entry name" value="Endonuclease_RusA-like"/>
</dbReference>
<gene>
    <name evidence="1" type="ORF">IFE19_01395</name>
</gene>
<evidence type="ECO:0000313" key="1">
    <source>
        <dbReference type="EMBL" id="QTC88090.1"/>
    </source>
</evidence>
<dbReference type="EMBL" id="CP062006">
    <property type="protein sequence ID" value="QTC88090.1"/>
    <property type="molecule type" value="Genomic_DNA"/>
</dbReference>
<dbReference type="Pfam" id="PF05866">
    <property type="entry name" value="RusA"/>
    <property type="match status" value="1"/>
</dbReference>
<organism evidence="1 2">
    <name type="scientific">Brevundimonas pondensis</name>
    <dbReference type="NCBI Taxonomy" id="2774189"/>
    <lineage>
        <taxon>Bacteria</taxon>
        <taxon>Pseudomonadati</taxon>
        <taxon>Pseudomonadota</taxon>
        <taxon>Alphaproteobacteria</taxon>
        <taxon>Caulobacterales</taxon>
        <taxon>Caulobacteraceae</taxon>
        <taxon>Brevundimonas</taxon>
    </lineage>
</organism>
<dbReference type="Proteomes" id="UP000663942">
    <property type="component" value="Chromosome"/>
</dbReference>
<accession>A0ABX7SMH6</accession>
<reference evidence="1 2" key="1">
    <citation type="submission" date="2020-09" db="EMBL/GenBank/DDBJ databases">
        <title>Brevundimonas sp. LVF1 isolated from an oligotrophic pond in Goettingen, Germany.</title>
        <authorList>
            <person name="Friedrich I."/>
            <person name="Klassen A."/>
            <person name="Neubauer H."/>
            <person name="Schneider D."/>
            <person name="Hertel R."/>
            <person name="Daniel R."/>
        </authorList>
    </citation>
    <scope>NUCLEOTIDE SEQUENCE [LARGE SCALE GENOMIC DNA]</scope>
    <source>
        <strain evidence="1 2">LVF1</strain>
    </source>
</reference>
<proteinExistence type="predicted"/>